<gene>
    <name evidence="6" type="ORF">cgd7_5310</name>
</gene>
<dbReference type="PANTHER" id="PTHR10792:SF8">
    <property type="entry name" value="RIBOSOME BIOGENESIS PROTEIN RLP24-RELATED"/>
    <property type="match status" value="1"/>
</dbReference>
<feature type="non-terminal residue" evidence="6">
    <location>
        <position position="1"/>
    </location>
</feature>
<dbReference type="OrthoDB" id="10262490at2759"/>
<evidence type="ECO:0000259" key="5">
    <source>
        <dbReference type="SMART" id="SM00746"/>
    </source>
</evidence>
<dbReference type="PROSITE" id="PS01073">
    <property type="entry name" value="RIBOSOMAL_L24E"/>
    <property type="match status" value="1"/>
</dbReference>
<evidence type="ECO:0000256" key="1">
    <source>
        <dbReference type="ARBA" id="ARBA00004123"/>
    </source>
</evidence>
<keyword evidence="6" id="KW-0689">Ribosomal protein</keyword>
<organism evidence="6 7">
    <name type="scientific">Cryptosporidium parvum (strain Iowa II)</name>
    <dbReference type="NCBI Taxonomy" id="353152"/>
    <lineage>
        <taxon>Eukaryota</taxon>
        <taxon>Sar</taxon>
        <taxon>Alveolata</taxon>
        <taxon>Apicomplexa</taxon>
        <taxon>Conoidasida</taxon>
        <taxon>Coccidia</taxon>
        <taxon>Eucoccidiorida</taxon>
        <taxon>Eimeriorina</taxon>
        <taxon>Cryptosporidiidae</taxon>
        <taxon>Cryptosporidium</taxon>
    </lineage>
</organism>
<evidence type="ECO:0000256" key="2">
    <source>
        <dbReference type="ARBA" id="ARBA00005647"/>
    </source>
</evidence>
<sequence length="202" mass="24313">KSTENMRIEKCWYCSSNIYPGHGVTFVRNDAKIFRFCRSKCHRHFKMKHNPRKSKWTKAYRKTRGKEMIMDTTFEFEKKRNCPIRYDRELYIKTIKAMKLVEKIKESRKERFYKTRLMKQQQTQRTLVDKETERNATLLKGPEIPLAQTTTMSDISRQKALKKSEKKMNKIVEKRKSFIDKFSGNTDVSMMDMEDDQEEIVL</sequence>
<evidence type="ECO:0000256" key="3">
    <source>
        <dbReference type="ARBA" id="ARBA00022517"/>
    </source>
</evidence>
<proteinExistence type="inferred from homology"/>
<dbReference type="InterPro" id="IPR056366">
    <property type="entry name" value="Ribosomal_eL24"/>
</dbReference>
<dbReference type="AlphaFoldDB" id="Q5CXQ6"/>
<evidence type="ECO:0000313" key="6">
    <source>
        <dbReference type="EMBL" id="EAK90659.1"/>
    </source>
</evidence>
<evidence type="ECO:0000313" key="7">
    <source>
        <dbReference type="Proteomes" id="UP000006726"/>
    </source>
</evidence>
<dbReference type="InterPro" id="IPR023442">
    <property type="entry name" value="Ribosomal_eL24_CS"/>
</dbReference>
<dbReference type="GeneID" id="3371756"/>
<dbReference type="SUPFAM" id="SSF57716">
    <property type="entry name" value="Glucocorticoid receptor-like (DNA-binding domain)"/>
    <property type="match status" value="1"/>
</dbReference>
<evidence type="ECO:0000256" key="4">
    <source>
        <dbReference type="ARBA" id="ARBA00023242"/>
    </source>
</evidence>
<dbReference type="CDD" id="cd00472">
    <property type="entry name" value="Ribosomal_L24e_L24"/>
    <property type="match status" value="1"/>
</dbReference>
<dbReference type="Pfam" id="PF01246">
    <property type="entry name" value="Ribosomal_L24e"/>
    <property type="match status" value="1"/>
</dbReference>
<dbReference type="Gene3D" id="2.30.170.20">
    <property type="entry name" value="Ribosomal protein L24e"/>
    <property type="match status" value="1"/>
</dbReference>
<keyword evidence="7" id="KW-1185">Reference proteome</keyword>
<keyword evidence="3" id="KW-0690">Ribosome biogenesis</keyword>
<dbReference type="FunCoup" id="Q5CXQ6">
    <property type="interactions" value="463"/>
</dbReference>
<keyword evidence="6" id="KW-0687">Ribonucleoprotein</keyword>
<dbReference type="KEGG" id="cpv:cgd7_5310"/>
<keyword evidence="4" id="KW-0539">Nucleus</keyword>
<dbReference type="InterPro" id="IPR000988">
    <property type="entry name" value="Ribosomal_eL24-rel_N"/>
</dbReference>
<dbReference type="GO" id="GO:0005840">
    <property type="term" value="C:ribosome"/>
    <property type="evidence" value="ECO:0007669"/>
    <property type="project" value="UniProtKB-KW"/>
</dbReference>
<accession>Q5CXQ6</accession>
<dbReference type="FunFam" id="2.30.170.20:FF:000001">
    <property type="entry name" value="probable ribosome biogenesis protein RLP24"/>
    <property type="match status" value="1"/>
</dbReference>
<dbReference type="STRING" id="353152.Q5CXQ6"/>
<dbReference type="InterPro" id="IPR038630">
    <property type="entry name" value="L24e/L24_sf"/>
</dbReference>
<dbReference type="SMART" id="SM00746">
    <property type="entry name" value="TRASH"/>
    <property type="match status" value="1"/>
</dbReference>
<protein>
    <submittedName>
        <fullName evidence="6">60S ribosomal protein L24</fullName>
    </submittedName>
</protein>
<dbReference type="GO" id="GO:0003735">
    <property type="term" value="F:structural constituent of ribosome"/>
    <property type="evidence" value="ECO:0007669"/>
    <property type="project" value="InterPro"/>
</dbReference>
<dbReference type="EMBL" id="AAEE01000001">
    <property type="protein sequence ID" value="EAK90659.1"/>
    <property type="molecule type" value="Genomic_DNA"/>
</dbReference>
<comment type="subcellular location">
    <subcellularLocation>
        <location evidence="1">Nucleus</location>
    </subcellularLocation>
</comment>
<dbReference type="OMA" id="TCYFCSG"/>
<dbReference type="GO" id="GO:0042273">
    <property type="term" value="P:ribosomal large subunit biogenesis"/>
    <property type="evidence" value="ECO:0007669"/>
    <property type="project" value="TreeGrafter"/>
</dbReference>
<feature type="domain" description="TRASH" evidence="5">
    <location>
        <begin position="11"/>
        <end position="49"/>
    </location>
</feature>
<dbReference type="GO" id="GO:0005730">
    <property type="term" value="C:nucleolus"/>
    <property type="evidence" value="ECO:0007669"/>
    <property type="project" value="TreeGrafter"/>
</dbReference>
<dbReference type="Proteomes" id="UP000006726">
    <property type="component" value="Chromosome 7"/>
</dbReference>
<comment type="similarity">
    <text evidence="2">Belongs to the eukaryotic ribosomal protein eL24 family.</text>
</comment>
<dbReference type="RefSeq" id="XP_628674.1">
    <property type="nucleotide sequence ID" value="XM_628672.1"/>
</dbReference>
<name>Q5CXQ6_CRYPI</name>
<dbReference type="PANTHER" id="PTHR10792">
    <property type="entry name" value="60S RIBOSOMAL PROTEIN L24"/>
    <property type="match status" value="1"/>
</dbReference>
<dbReference type="InterPro" id="IPR011017">
    <property type="entry name" value="TRASH_dom"/>
</dbReference>
<comment type="caution">
    <text evidence="6">The sequence shown here is derived from an EMBL/GenBank/DDBJ whole genome shotgun (WGS) entry which is preliminary data.</text>
</comment>
<reference evidence="6 7" key="1">
    <citation type="journal article" date="2004" name="Science">
        <title>Complete genome sequence of the apicomplexan, Cryptosporidium parvum.</title>
        <authorList>
            <person name="Abrahamsen M.S."/>
            <person name="Templeton T.J."/>
            <person name="Enomoto S."/>
            <person name="Abrahante J.E."/>
            <person name="Zhu G."/>
            <person name="Lancto C.A."/>
            <person name="Deng M."/>
            <person name="Liu C."/>
            <person name="Widmer G."/>
            <person name="Tzipori S."/>
            <person name="Buck G.A."/>
            <person name="Xu P."/>
            <person name="Bankier A.T."/>
            <person name="Dear P.H."/>
            <person name="Konfortov B.A."/>
            <person name="Spriggs H.F."/>
            <person name="Iyer L."/>
            <person name="Anantharaman V."/>
            <person name="Aravind L."/>
            <person name="Kapur V."/>
        </authorList>
    </citation>
    <scope>NUCLEOTIDE SEQUENCE [LARGE SCALE GENOMIC DNA]</scope>
    <source>
        <strain evidence="7">Iowa II</strain>
    </source>
</reference>
<dbReference type="InParanoid" id="Q5CXQ6"/>